<dbReference type="SMART" id="SM00894">
    <property type="entry name" value="Excalibur"/>
    <property type="match status" value="1"/>
</dbReference>
<keyword evidence="2" id="KW-1133">Transmembrane helix</keyword>
<keyword evidence="2" id="KW-0472">Membrane</keyword>
<feature type="transmembrane region" description="Helical" evidence="2">
    <location>
        <begin position="44"/>
        <end position="66"/>
    </location>
</feature>
<feature type="domain" description="Excalibur calcium-binding" evidence="3">
    <location>
        <begin position="333"/>
        <end position="370"/>
    </location>
</feature>
<accession>A0A6J6D7P3</accession>
<reference evidence="4" key="1">
    <citation type="submission" date="2020-05" db="EMBL/GenBank/DDBJ databases">
        <authorList>
            <person name="Chiriac C."/>
            <person name="Salcher M."/>
            <person name="Ghai R."/>
            <person name="Kavagutti S V."/>
        </authorList>
    </citation>
    <scope>NUCLEOTIDE SEQUENCE</scope>
</reference>
<dbReference type="InterPro" id="IPR008613">
    <property type="entry name" value="Excalibur_Ca-bd_domain"/>
</dbReference>
<feature type="compositionally biased region" description="Low complexity" evidence="1">
    <location>
        <begin position="84"/>
        <end position="109"/>
    </location>
</feature>
<keyword evidence="2" id="KW-0812">Transmembrane</keyword>
<feature type="region of interest" description="Disordered" evidence="1">
    <location>
        <begin position="75"/>
        <end position="109"/>
    </location>
</feature>
<proteinExistence type="predicted"/>
<evidence type="ECO:0000259" key="3">
    <source>
        <dbReference type="SMART" id="SM00894"/>
    </source>
</evidence>
<name>A0A6J6D7P3_9ZZZZ</name>
<evidence type="ECO:0000256" key="1">
    <source>
        <dbReference type="SAM" id="MobiDB-lite"/>
    </source>
</evidence>
<dbReference type="Pfam" id="PF05901">
    <property type="entry name" value="Excalibur"/>
    <property type="match status" value="1"/>
</dbReference>
<protein>
    <submittedName>
        <fullName evidence="4">Unannotated protein</fullName>
    </submittedName>
</protein>
<dbReference type="PANTHER" id="PTHR24094">
    <property type="entry name" value="SECRETED PROTEIN"/>
    <property type="match status" value="1"/>
</dbReference>
<dbReference type="PANTHER" id="PTHR24094:SF15">
    <property type="entry name" value="AMP-DEPENDENT SYNTHETASE_LIGASE DOMAIN-CONTAINING PROTEIN-RELATED"/>
    <property type="match status" value="1"/>
</dbReference>
<dbReference type="InterPro" id="IPR011089">
    <property type="entry name" value="GmrSD_C"/>
</dbReference>
<sequence length="370" mass="39128">MHDVVSSLQTSPGNRCVSENMSRVQVSLECMGSWWDKQTNAARIAVVFVPLFVVGGIYSAGLAGLITGQSASTTSASLEPSVRPSAPKSSSSPSTRTPSPTPTPTATSAATGDALTFVAMLAELPADDSPDAHTGYERDLFNAWIDANGDGCDTRAEVLKTESLPGVPVTKRNTCTIETGSWYSAYDAVWFTDASDVDIDHFVPLKEAWVSGAWQWKPQTRVAFGNDLGYAASLIAVSASSNRSKSDQDPAEWLPANTGYYCDYAATWVAVKWRWNLSVDAPERSALGNLLSGCSTLTVVVPERASIAIDPNAISGTPANGGNGSGDGVVDQDFGTCKNAKANGYGPYISGVDPEYNFYRDGDGDGMVCE</sequence>
<dbReference type="Pfam" id="PF07510">
    <property type="entry name" value="GmrSD_C"/>
    <property type="match status" value="1"/>
</dbReference>
<evidence type="ECO:0000313" key="4">
    <source>
        <dbReference type="EMBL" id="CAB4558293.1"/>
    </source>
</evidence>
<dbReference type="AlphaFoldDB" id="A0A6J6D7P3"/>
<evidence type="ECO:0000256" key="2">
    <source>
        <dbReference type="SAM" id="Phobius"/>
    </source>
</evidence>
<organism evidence="4">
    <name type="scientific">freshwater metagenome</name>
    <dbReference type="NCBI Taxonomy" id="449393"/>
    <lineage>
        <taxon>unclassified sequences</taxon>
        <taxon>metagenomes</taxon>
        <taxon>ecological metagenomes</taxon>
    </lineage>
</organism>
<gene>
    <name evidence="4" type="ORF">UFOPK1591_00546</name>
</gene>
<dbReference type="EMBL" id="CAEZTD010000029">
    <property type="protein sequence ID" value="CAB4558293.1"/>
    <property type="molecule type" value="Genomic_DNA"/>
</dbReference>